<dbReference type="EMBL" id="RGOB01000044">
    <property type="protein sequence ID" value="NCU53092.1"/>
    <property type="molecule type" value="Genomic_DNA"/>
</dbReference>
<proteinExistence type="predicted"/>
<gene>
    <name evidence="1" type="ORF">EBX74_02145</name>
</gene>
<evidence type="ECO:0000313" key="2">
    <source>
        <dbReference type="Proteomes" id="UP000747791"/>
    </source>
</evidence>
<reference evidence="1" key="1">
    <citation type="submission" date="2018-10" db="EMBL/GenBank/DDBJ databases">
        <title>Iterative Subtractive Binning of Freshwater Chronoseries Metagenomes Recovers Nearly Complete Genomes from over Four Hundred Novel Species.</title>
        <authorList>
            <person name="Rodriguez-R L.M."/>
            <person name="Tsementzi D."/>
            <person name="Luo C."/>
            <person name="Konstantinidis K.T."/>
        </authorList>
    </citation>
    <scope>NUCLEOTIDE SEQUENCE</scope>
    <source>
        <strain evidence="1">WB8_2A_004</strain>
    </source>
</reference>
<evidence type="ECO:0008006" key="3">
    <source>
        <dbReference type="Google" id="ProtNLM"/>
    </source>
</evidence>
<evidence type="ECO:0000313" key="1">
    <source>
        <dbReference type="EMBL" id="NCU53092.1"/>
    </source>
</evidence>
<dbReference type="Pfam" id="PF06776">
    <property type="entry name" value="IalB"/>
    <property type="match status" value="1"/>
</dbReference>
<name>A0A966HRC7_9PROT</name>
<accession>A0A966HRC7</accession>
<organism evidence="1 2">
    <name type="scientific">Candidatus Fonsibacter lacus</name>
    <dbReference type="NCBI Taxonomy" id="2576439"/>
    <lineage>
        <taxon>Bacteria</taxon>
        <taxon>Pseudomonadati</taxon>
        <taxon>Pseudomonadota</taxon>
        <taxon>Alphaproteobacteria</taxon>
        <taxon>Candidatus Pelagibacterales</taxon>
        <taxon>Candidatus Pelagibacterales incertae sedis</taxon>
        <taxon>Candidatus Fonsibacter</taxon>
    </lineage>
</organism>
<dbReference type="InterPro" id="IPR038696">
    <property type="entry name" value="IalB_sf"/>
</dbReference>
<dbReference type="InterPro" id="IPR010642">
    <property type="entry name" value="Invasion_prot_B"/>
</dbReference>
<dbReference type="Gene3D" id="2.60.40.1880">
    <property type="entry name" value="Invasion associated locus B (IalB) protein"/>
    <property type="match status" value="1"/>
</dbReference>
<protein>
    <recommendedName>
        <fullName evidence="3">Invasion associated locus B family protein</fullName>
    </recommendedName>
</protein>
<sequence>MSLRVLFFSVIFLLSFEQKIFAQIKLDGQFKNWTAQNTNINGQQVCYAVSSPVASDPKNLNRAESRIFVSFRPNDKIQNEISVTSGYNYKASSKVNVAIDKKEFKFETDDNFAWLTKYEEEVSMIDMMKKSSQAKVTATSAKGSKTIDTFSLSGFGEAYEAAKKKCNFI</sequence>
<comment type="caution">
    <text evidence="1">The sequence shown here is derived from an EMBL/GenBank/DDBJ whole genome shotgun (WGS) entry which is preliminary data.</text>
</comment>
<dbReference type="Proteomes" id="UP000747791">
    <property type="component" value="Unassembled WGS sequence"/>
</dbReference>
<dbReference type="AlphaFoldDB" id="A0A966HRC7"/>